<dbReference type="Proteomes" id="UP001316184">
    <property type="component" value="Chromosome"/>
</dbReference>
<dbReference type="InterPro" id="IPR032710">
    <property type="entry name" value="NTF2-like_dom_sf"/>
</dbReference>
<gene>
    <name evidence="2" type="ORF">NQV15_13585</name>
</gene>
<dbReference type="RefSeq" id="WP_232401655.1">
    <property type="nucleotide sequence ID" value="NZ_CP102173.1"/>
</dbReference>
<proteinExistence type="predicted"/>
<feature type="domain" description="DUF4440" evidence="1">
    <location>
        <begin position="9"/>
        <end position="115"/>
    </location>
</feature>
<accession>A0ABY5M7D8</accession>
<keyword evidence="3" id="KW-1185">Reference proteome</keyword>
<name>A0ABY5M7D8_9ACTN</name>
<dbReference type="Gene3D" id="3.10.450.50">
    <property type="match status" value="1"/>
</dbReference>
<dbReference type="Pfam" id="PF14534">
    <property type="entry name" value="DUF4440"/>
    <property type="match status" value="1"/>
</dbReference>
<evidence type="ECO:0000259" key="1">
    <source>
        <dbReference type="Pfam" id="PF14534"/>
    </source>
</evidence>
<dbReference type="InterPro" id="IPR027843">
    <property type="entry name" value="DUF4440"/>
</dbReference>
<sequence>MTTDIETTIRALEKQRFATIVAEDWDGFAALCDTDLRYIHASGAIDTRDSYLEKLRGGFYDYHRIDSAVDRVLVTPDVVLLHSTMSLELRAGERELALENVLLSAWVRRDTSWLLYIHQSTGI</sequence>
<dbReference type="EMBL" id="CP102173">
    <property type="protein sequence ID" value="UUP12880.1"/>
    <property type="molecule type" value="Genomic_DNA"/>
</dbReference>
<reference evidence="2 3" key="1">
    <citation type="submission" date="2022-08" db="EMBL/GenBank/DDBJ databases">
        <title>novel species in genus Aeromicrobium.</title>
        <authorList>
            <person name="Ye L."/>
        </authorList>
    </citation>
    <scope>NUCLEOTIDE SEQUENCE [LARGE SCALE GENOMIC DNA]</scope>
    <source>
        <strain evidence="3">zg-Y1379</strain>
    </source>
</reference>
<dbReference type="SUPFAM" id="SSF54427">
    <property type="entry name" value="NTF2-like"/>
    <property type="match status" value="1"/>
</dbReference>
<protein>
    <submittedName>
        <fullName evidence="2">Nuclear transport factor 2 family protein</fullName>
    </submittedName>
</protein>
<evidence type="ECO:0000313" key="3">
    <source>
        <dbReference type="Proteomes" id="UP001316184"/>
    </source>
</evidence>
<evidence type="ECO:0000313" key="2">
    <source>
        <dbReference type="EMBL" id="UUP12880.1"/>
    </source>
</evidence>
<organism evidence="2 3">
    <name type="scientific">Aeromicrobium wangtongii</name>
    <dbReference type="NCBI Taxonomy" id="2969247"/>
    <lineage>
        <taxon>Bacteria</taxon>
        <taxon>Bacillati</taxon>
        <taxon>Actinomycetota</taxon>
        <taxon>Actinomycetes</taxon>
        <taxon>Propionibacteriales</taxon>
        <taxon>Nocardioidaceae</taxon>
        <taxon>Aeromicrobium</taxon>
    </lineage>
</organism>